<dbReference type="AlphaFoldDB" id="A0A5A7R9M5"/>
<feature type="chain" id="PRO_5022880074" evidence="4">
    <location>
        <begin position="26"/>
        <end position="190"/>
    </location>
</feature>
<dbReference type="GO" id="GO:0046910">
    <property type="term" value="F:pectinesterase inhibitor activity"/>
    <property type="evidence" value="ECO:0007669"/>
    <property type="project" value="InterPro"/>
</dbReference>
<evidence type="ECO:0000313" key="7">
    <source>
        <dbReference type="Proteomes" id="UP000325081"/>
    </source>
</evidence>
<keyword evidence="2" id="KW-1015">Disulfide bond</keyword>
<evidence type="ECO:0000313" key="6">
    <source>
        <dbReference type="EMBL" id="GER54132.1"/>
    </source>
</evidence>
<reference evidence="7" key="1">
    <citation type="journal article" date="2019" name="Curr. Biol.">
        <title>Genome Sequence of Striga asiatica Provides Insight into the Evolution of Plant Parasitism.</title>
        <authorList>
            <person name="Yoshida S."/>
            <person name="Kim S."/>
            <person name="Wafula E.K."/>
            <person name="Tanskanen J."/>
            <person name="Kim Y.M."/>
            <person name="Honaas L."/>
            <person name="Yang Z."/>
            <person name="Spallek T."/>
            <person name="Conn C.E."/>
            <person name="Ichihashi Y."/>
            <person name="Cheong K."/>
            <person name="Cui S."/>
            <person name="Der J.P."/>
            <person name="Gundlach H."/>
            <person name="Jiao Y."/>
            <person name="Hori C."/>
            <person name="Ishida J.K."/>
            <person name="Kasahara H."/>
            <person name="Kiba T."/>
            <person name="Kim M.S."/>
            <person name="Koo N."/>
            <person name="Laohavisit A."/>
            <person name="Lee Y.H."/>
            <person name="Lumba S."/>
            <person name="McCourt P."/>
            <person name="Mortimer J.C."/>
            <person name="Mutuku J.M."/>
            <person name="Nomura T."/>
            <person name="Sasaki-Sekimoto Y."/>
            <person name="Seto Y."/>
            <person name="Wang Y."/>
            <person name="Wakatake T."/>
            <person name="Sakakibara H."/>
            <person name="Demura T."/>
            <person name="Yamaguchi S."/>
            <person name="Yoneyama K."/>
            <person name="Manabe R.I."/>
            <person name="Nelson D.C."/>
            <person name="Schulman A.H."/>
            <person name="Timko M.P."/>
            <person name="dePamphilis C.W."/>
            <person name="Choi D."/>
            <person name="Shirasu K."/>
        </authorList>
    </citation>
    <scope>NUCLEOTIDE SEQUENCE [LARGE SCALE GENOMIC DNA]</scope>
    <source>
        <strain evidence="7">cv. UVA1</strain>
    </source>
</reference>
<organism evidence="6 7">
    <name type="scientific">Striga asiatica</name>
    <name type="common">Asiatic witchweed</name>
    <name type="synonym">Buchnera asiatica</name>
    <dbReference type="NCBI Taxonomy" id="4170"/>
    <lineage>
        <taxon>Eukaryota</taxon>
        <taxon>Viridiplantae</taxon>
        <taxon>Streptophyta</taxon>
        <taxon>Embryophyta</taxon>
        <taxon>Tracheophyta</taxon>
        <taxon>Spermatophyta</taxon>
        <taxon>Magnoliopsida</taxon>
        <taxon>eudicotyledons</taxon>
        <taxon>Gunneridae</taxon>
        <taxon>Pentapetalae</taxon>
        <taxon>asterids</taxon>
        <taxon>lamiids</taxon>
        <taxon>Lamiales</taxon>
        <taxon>Orobanchaceae</taxon>
        <taxon>Buchnereae</taxon>
        <taxon>Striga</taxon>
    </lineage>
</organism>
<dbReference type="Gene3D" id="1.20.140.40">
    <property type="entry name" value="Invertase/pectin methylesterase inhibitor family protein"/>
    <property type="match status" value="1"/>
</dbReference>
<comment type="caution">
    <text evidence="6">The sequence shown here is derived from an EMBL/GenBank/DDBJ whole genome shotgun (WGS) entry which is preliminary data.</text>
</comment>
<dbReference type="Proteomes" id="UP000325081">
    <property type="component" value="Unassembled WGS sequence"/>
</dbReference>
<feature type="domain" description="Pectinesterase inhibitor" evidence="5">
    <location>
        <begin position="29"/>
        <end position="173"/>
    </location>
</feature>
<dbReference type="SUPFAM" id="SSF101148">
    <property type="entry name" value="Plant invertase/pectin methylesterase inhibitor"/>
    <property type="match status" value="1"/>
</dbReference>
<gene>
    <name evidence="6" type="ORF">STAS_31696</name>
</gene>
<dbReference type="PANTHER" id="PTHR36710:SF1">
    <property type="entry name" value="F14J9.2 PROTEIN"/>
    <property type="match status" value="1"/>
</dbReference>
<sequence>MFKLTLRSLLFPIVIVFLFIPHCLSIDRNTQELIDKVCRSTFDYGYCANVFKKNLYTPHTDIRGLAEIAITESLIHATDTLKFVVGLIDSGRNVELLDLYKICEVTYENMVHEFTDASFAFARGDYRIGSLKTRDLRTRDRAKTTLKSGTSFRVTPRGRAGRGTKLTGMERDIILENGTSIDQGTTWTST</sequence>
<dbReference type="SMART" id="SM00856">
    <property type="entry name" value="PMEI"/>
    <property type="match status" value="1"/>
</dbReference>
<evidence type="ECO:0000256" key="4">
    <source>
        <dbReference type="SAM" id="SignalP"/>
    </source>
</evidence>
<dbReference type="InterPro" id="IPR006501">
    <property type="entry name" value="Pectinesterase_inhib_dom"/>
</dbReference>
<dbReference type="NCBIfam" id="TIGR01614">
    <property type="entry name" value="PME_inhib"/>
    <property type="match status" value="1"/>
</dbReference>
<evidence type="ECO:0000256" key="3">
    <source>
        <dbReference type="ARBA" id="ARBA00038471"/>
    </source>
</evidence>
<evidence type="ECO:0000256" key="1">
    <source>
        <dbReference type="ARBA" id="ARBA00022729"/>
    </source>
</evidence>
<dbReference type="InterPro" id="IPR052421">
    <property type="entry name" value="PCW_Enzyme_Inhibitor"/>
</dbReference>
<protein>
    <submittedName>
        <fullName evidence="6">Invertase/pectin methylesterase inhibitor family protein</fullName>
    </submittedName>
</protein>
<dbReference type="OrthoDB" id="1094948at2759"/>
<dbReference type="EMBL" id="BKCP01010959">
    <property type="protein sequence ID" value="GER54132.1"/>
    <property type="molecule type" value="Genomic_DNA"/>
</dbReference>
<proteinExistence type="inferred from homology"/>
<dbReference type="CDD" id="cd15797">
    <property type="entry name" value="PMEI"/>
    <property type="match status" value="1"/>
</dbReference>
<keyword evidence="1 4" id="KW-0732">Signal</keyword>
<feature type="signal peptide" evidence="4">
    <location>
        <begin position="1"/>
        <end position="25"/>
    </location>
</feature>
<name>A0A5A7R9M5_STRAF</name>
<comment type="similarity">
    <text evidence="3">Belongs to the PMEI family.</text>
</comment>
<dbReference type="PANTHER" id="PTHR36710">
    <property type="entry name" value="PECTINESTERASE INHIBITOR-LIKE"/>
    <property type="match status" value="1"/>
</dbReference>
<dbReference type="InterPro" id="IPR035513">
    <property type="entry name" value="Invertase/methylesterase_inhib"/>
</dbReference>
<evidence type="ECO:0000256" key="2">
    <source>
        <dbReference type="ARBA" id="ARBA00023157"/>
    </source>
</evidence>
<accession>A0A5A7R9M5</accession>
<dbReference type="InterPro" id="IPR034086">
    <property type="entry name" value="PMEI_plant"/>
</dbReference>
<evidence type="ECO:0000259" key="5">
    <source>
        <dbReference type="SMART" id="SM00856"/>
    </source>
</evidence>
<dbReference type="Pfam" id="PF04043">
    <property type="entry name" value="PMEI"/>
    <property type="match status" value="1"/>
</dbReference>
<keyword evidence="7" id="KW-1185">Reference proteome</keyword>